<evidence type="ECO:0000256" key="1">
    <source>
        <dbReference type="ARBA" id="ARBA00023015"/>
    </source>
</evidence>
<dbReference type="GO" id="GO:0000976">
    <property type="term" value="F:transcription cis-regulatory region binding"/>
    <property type="evidence" value="ECO:0007669"/>
    <property type="project" value="TreeGrafter"/>
</dbReference>
<name>A0A2S5KHP8_9PROT</name>
<dbReference type="Proteomes" id="UP000238196">
    <property type="component" value="Unassembled WGS sequence"/>
</dbReference>
<dbReference type="InterPro" id="IPR020449">
    <property type="entry name" value="Tscrpt_reg_AraC-type_HTH"/>
</dbReference>
<accession>A0A2S5KHP8</accession>
<keyword evidence="3" id="KW-0804">Transcription</keyword>
<dbReference type="GO" id="GO:0005829">
    <property type="term" value="C:cytosol"/>
    <property type="evidence" value="ECO:0007669"/>
    <property type="project" value="TreeGrafter"/>
</dbReference>
<evidence type="ECO:0000259" key="4">
    <source>
        <dbReference type="PROSITE" id="PS01124"/>
    </source>
</evidence>
<reference evidence="5 6" key="1">
    <citation type="submission" date="2018-02" db="EMBL/GenBank/DDBJ databases">
        <title>novel marine gammaproteobacteria from coastal saline agro ecosystem.</title>
        <authorList>
            <person name="Krishnan R."/>
            <person name="Ramesh Kumar N."/>
        </authorList>
    </citation>
    <scope>NUCLEOTIDE SEQUENCE [LARGE SCALE GENOMIC DNA]</scope>
    <source>
        <strain evidence="5 6">228</strain>
    </source>
</reference>
<keyword evidence="2" id="KW-0238">DNA-binding</keyword>
<dbReference type="InterPro" id="IPR018060">
    <property type="entry name" value="HTH_AraC"/>
</dbReference>
<dbReference type="InterPro" id="IPR009057">
    <property type="entry name" value="Homeodomain-like_sf"/>
</dbReference>
<dbReference type="OrthoDB" id="9783876at2"/>
<dbReference type="Pfam" id="PF12833">
    <property type="entry name" value="HTH_18"/>
    <property type="match status" value="1"/>
</dbReference>
<evidence type="ECO:0000313" key="6">
    <source>
        <dbReference type="Proteomes" id="UP000238196"/>
    </source>
</evidence>
<dbReference type="SMART" id="SM00342">
    <property type="entry name" value="HTH_ARAC"/>
    <property type="match status" value="1"/>
</dbReference>
<proteinExistence type="predicted"/>
<dbReference type="PANTHER" id="PTHR47894">
    <property type="entry name" value="HTH-TYPE TRANSCRIPTIONAL REGULATOR GADX"/>
    <property type="match status" value="1"/>
</dbReference>
<sequence>MDDLIATITQLTQQQSTLPFAVYSSFHEQTLVNVPIARPLLIFVLSGEKELGREPRSRCQKGEFVFLSDSYAIDIRNIPRDKPYFALILEFDAADFSDLPAVVEDRLAYFIGTTGLELQQWLQQFVQIASWAPAAMIALRKRELLALLFHLGYTAVTRMKGKPTISQKINDLFRANRFQDISVEDICARLAMSDSTLRRKLRQEQTSVMAIKDRARLGHGLHLLQTTDDSINLISDRCGYQSQSRFTQRFKAQFGLTPTELRKTRKSSVEQQP</sequence>
<dbReference type="GO" id="GO:0003700">
    <property type="term" value="F:DNA-binding transcription factor activity"/>
    <property type="evidence" value="ECO:0007669"/>
    <property type="project" value="InterPro"/>
</dbReference>
<organism evidence="5 6">
    <name type="scientific">Proteobacteria bacterium 228</name>
    <dbReference type="NCBI Taxonomy" id="2083153"/>
    <lineage>
        <taxon>Bacteria</taxon>
        <taxon>Pseudomonadati</taxon>
        <taxon>Pseudomonadota</taxon>
    </lineage>
</organism>
<evidence type="ECO:0000313" key="5">
    <source>
        <dbReference type="EMBL" id="PPC74300.1"/>
    </source>
</evidence>
<dbReference type="PRINTS" id="PR00032">
    <property type="entry name" value="HTHARAC"/>
</dbReference>
<feature type="domain" description="HTH araC/xylS-type" evidence="4">
    <location>
        <begin position="167"/>
        <end position="264"/>
    </location>
</feature>
<dbReference type="AlphaFoldDB" id="A0A2S5KHP8"/>
<comment type="caution">
    <text evidence="5">The sequence shown here is derived from an EMBL/GenBank/DDBJ whole genome shotgun (WGS) entry which is preliminary data.</text>
</comment>
<protein>
    <submittedName>
        <fullName evidence="5">AraC family transcriptional regulator</fullName>
    </submittedName>
</protein>
<dbReference type="PROSITE" id="PS01124">
    <property type="entry name" value="HTH_ARAC_FAMILY_2"/>
    <property type="match status" value="1"/>
</dbReference>
<dbReference type="EMBL" id="PRLP01000150">
    <property type="protein sequence ID" value="PPC74300.1"/>
    <property type="molecule type" value="Genomic_DNA"/>
</dbReference>
<dbReference type="SUPFAM" id="SSF46689">
    <property type="entry name" value="Homeodomain-like"/>
    <property type="match status" value="1"/>
</dbReference>
<dbReference type="PANTHER" id="PTHR47894:SF4">
    <property type="entry name" value="HTH-TYPE TRANSCRIPTIONAL REGULATOR GADX"/>
    <property type="match status" value="1"/>
</dbReference>
<evidence type="ECO:0000256" key="3">
    <source>
        <dbReference type="ARBA" id="ARBA00023163"/>
    </source>
</evidence>
<dbReference type="Gene3D" id="1.10.10.60">
    <property type="entry name" value="Homeodomain-like"/>
    <property type="match status" value="1"/>
</dbReference>
<gene>
    <name evidence="5" type="ORF">C4K68_26520</name>
</gene>
<keyword evidence="1" id="KW-0805">Transcription regulation</keyword>
<evidence type="ECO:0000256" key="2">
    <source>
        <dbReference type="ARBA" id="ARBA00023125"/>
    </source>
</evidence>